<evidence type="ECO:0000256" key="1">
    <source>
        <dbReference type="SAM" id="SignalP"/>
    </source>
</evidence>
<dbReference type="PROSITE" id="PS51257">
    <property type="entry name" value="PROKAR_LIPOPROTEIN"/>
    <property type="match status" value="1"/>
</dbReference>
<proteinExistence type="predicted"/>
<dbReference type="RefSeq" id="WP_046716217.1">
    <property type="nucleotide sequence ID" value="NZ_BJXR01000023.1"/>
</dbReference>
<reference evidence="2 5" key="2">
    <citation type="submission" date="2019-07" db="EMBL/GenBank/DDBJ databases">
        <title>Whole genome shotgun sequence of Myxococcus fulvus NBRC 100333.</title>
        <authorList>
            <person name="Hosoyama A."/>
            <person name="Uohara A."/>
            <person name="Ohji S."/>
            <person name="Ichikawa N."/>
        </authorList>
    </citation>
    <scope>NUCLEOTIDE SEQUENCE [LARGE SCALE GENOMIC DNA]</scope>
    <source>
        <strain evidence="2 5">NBRC 100333</strain>
    </source>
</reference>
<gene>
    <name evidence="2" type="ORF">MFU01_23110</name>
    <name evidence="3" type="ORF">SAMN05443572_104103</name>
</gene>
<organism evidence="2 5">
    <name type="scientific">Myxococcus fulvus</name>
    <dbReference type="NCBI Taxonomy" id="33"/>
    <lineage>
        <taxon>Bacteria</taxon>
        <taxon>Pseudomonadati</taxon>
        <taxon>Myxococcota</taxon>
        <taxon>Myxococcia</taxon>
        <taxon>Myxococcales</taxon>
        <taxon>Cystobacterineae</taxon>
        <taxon>Myxococcaceae</taxon>
        <taxon>Myxococcus</taxon>
    </lineage>
</organism>
<dbReference type="Proteomes" id="UP000183760">
    <property type="component" value="Unassembled WGS sequence"/>
</dbReference>
<dbReference type="EMBL" id="FOIB01000004">
    <property type="protein sequence ID" value="SET96573.1"/>
    <property type="molecule type" value="Genomic_DNA"/>
</dbReference>
<dbReference type="OrthoDB" id="5518381at2"/>
<keyword evidence="1" id="KW-0732">Signal</keyword>
<feature type="chain" id="PRO_5023098435" description="Lipoprotein" evidence="1">
    <location>
        <begin position="19"/>
        <end position="116"/>
    </location>
</feature>
<evidence type="ECO:0008006" key="6">
    <source>
        <dbReference type="Google" id="ProtNLM"/>
    </source>
</evidence>
<accession>A0A511SZE3</accession>
<evidence type="ECO:0000313" key="2">
    <source>
        <dbReference type="EMBL" id="GEN07274.1"/>
    </source>
</evidence>
<sequence>MKALSFVMVAAVSVGVLAGCGEGSAPEATADDKGPRYEATLNDGRSVIVRDASGESNVSAQAIEGERTVTQAACWVTLQWCSEPGTGDIVCTQNGGCTPAQFLSACISLAEDICGI</sequence>
<keyword evidence="4" id="KW-1185">Reference proteome</keyword>
<dbReference type="EMBL" id="BJXR01000023">
    <property type="protein sequence ID" value="GEN07274.1"/>
    <property type="molecule type" value="Genomic_DNA"/>
</dbReference>
<dbReference type="AlphaFoldDB" id="A0A511SZE3"/>
<evidence type="ECO:0000313" key="4">
    <source>
        <dbReference type="Proteomes" id="UP000183760"/>
    </source>
</evidence>
<comment type="caution">
    <text evidence="2">The sequence shown here is derived from an EMBL/GenBank/DDBJ whole genome shotgun (WGS) entry which is preliminary data.</text>
</comment>
<dbReference type="Proteomes" id="UP000321514">
    <property type="component" value="Unassembled WGS sequence"/>
</dbReference>
<feature type="signal peptide" evidence="1">
    <location>
        <begin position="1"/>
        <end position="18"/>
    </location>
</feature>
<reference evidence="3 4" key="1">
    <citation type="submission" date="2016-10" db="EMBL/GenBank/DDBJ databases">
        <authorList>
            <person name="Varghese N."/>
            <person name="Submissions S."/>
        </authorList>
    </citation>
    <scope>NUCLEOTIDE SEQUENCE [LARGE SCALE GENOMIC DNA]</scope>
    <source>
        <strain evidence="3 4">DSM 16525</strain>
    </source>
</reference>
<evidence type="ECO:0000313" key="3">
    <source>
        <dbReference type="EMBL" id="SET96573.1"/>
    </source>
</evidence>
<protein>
    <recommendedName>
        <fullName evidence="6">Lipoprotein</fullName>
    </recommendedName>
</protein>
<name>A0A511SZE3_MYXFU</name>
<evidence type="ECO:0000313" key="5">
    <source>
        <dbReference type="Proteomes" id="UP000321514"/>
    </source>
</evidence>